<gene>
    <name evidence="1" type="ORF">V6N11_077374</name>
</gene>
<organism evidence="1 2">
    <name type="scientific">Hibiscus sabdariffa</name>
    <name type="common">roselle</name>
    <dbReference type="NCBI Taxonomy" id="183260"/>
    <lineage>
        <taxon>Eukaryota</taxon>
        <taxon>Viridiplantae</taxon>
        <taxon>Streptophyta</taxon>
        <taxon>Embryophyta</taxon>
        <taxon>Tracheophyta</taxon>
        <taxon>Spermatophyta</taxon>
        <taxon>Magnoliopsida</taxon>
        <taxon>eudicotyledons</taxon>
        <taxon>Gunneridae</taxon>
        <taxon>Pentapetalae</taxon>
        <taxon>rosids</taxon>
        <taxon>malvids</taxon>
        <taxon>Malvales</taxon>
        <taxon>Malvaceae</taxon>
        <taxon>Malvoideae</taxon>
        <taxon>Hibiscus</taxon>
    </lineage>
</organism>
<reference evidence="1 2" key="1">
    <citation type="journal article" date="2024" name="G3 (Bethesda)">
        <title>Genome assembly of Hibiscus sabdariffa L. provides insights into metabolisms of medicinal natural products.</title>
        <authorList>
            <person name="Kim T."/>
        </authorList>
    </citation>
    <scope>NUCLEOTIDE SEQUENCE [LARGE SCALE GENOMIC DNA]</scope>
    <source>
        <strain evidence="1">TK-2024</strain>
        <tissue evidence="1">Old leaves</tissue>
    </source>
</reference>
<sequence>MVLLRATADRAFVRGESSRTYGPWMVVTRCWESGDVEVDPKEVEVMPVTEQGKVDHVGHGRRSHKEGNSSSEVVNGVVGEMSAAIPATPLAVVGGGSDVVEINGNNLHSTVPVILLSGLQEMNTKVVQVSPKVTHSAKGSYATIVIQDNENMVTDMNAMGKGSVGPIRTTKTISKRGISLRKHGPNMGSSKSVLREWNHVFVANIDKVAQEVQQHKDDVLPSLENESESNYSNQSTILGGVVDVVAPVESVIQPRQ</sequence>
<evidence type="ECO:0000313" key="2">
    <source>
        <dbReference type="Proteomes" id="UP001396334"/>
    </source>
</evidence>
<evidence type="ECO:0000313" key="1">
    <source>
        <dbReference type="EMBL" id="KAK9035332.1"/>
    </source>
</evidence>
<comment type="caution">
    <text evidence="1">The sequence shown here is derived from an EMBL/GenBank/DDBJ whole genome shotgun (WGS) entry which is preliminary data.</text>
</comment>
<name>A0ABR2TDP2_9ROSI</name>
<accession>A0ABR2TDP2</accession>
<keyword evidence="2" id="KW-1185">Reference proteome</keyword>
<proteinExistence type="predicted"/>
<protein>
    <submittedName>
        <fullName evidence="1">Uncharacterized protein</fullName>
    </submittedName>
</protein>
<dbReference type="EMBL" id="JBBPBN010000006">
    <property type="protein sequence ID" value="KAK9035332.1"/>
    <property type="molecule type" value="Genomic_DNA"/>
</dbReference>
<dbReference type="Proteomes" id="UP001396334">
    <property type="component" value="Unassembled WGS sequence"/>
</dbReference>